<feature type="region of interest" description="Disordered" evidence="1">
    <location>
        <begin position="67"/>
        <end position="162"/>
    </location>
</feature>
<accession>A0A6D2ISJ5</accession>
<dbReference type="Proteomes" id="UP000467841">
    <property type="component" value="Unassembled WGS sequence"/>
</dbReference>
<keyword evidence="3" id="KW-1185">Reference proteome</keyword>
<evidence type="ECO:0000313" key="3">
    <source>
        <dbReference type="Proteomes" id="UP000467841"/>
    </source>
</evidence>
<gene>
    <name evidence="2" type="ORF">MERR_LOCUS15760</name>
</gene>
<evidence type="ECO:0000313" key="2">
    <source>
        <dbReference type="EMBL" id="CAA7028525.1"/>
    </source>
</evidence>
<feature type="compositionally biased region" description="Basic and acidic residues" evidence="1">
    <location>
        <begin position="30"/>
        <end position="39"/>
    </location>
</feature>
<dbReference type="AlphaFoldDB" id="A0A6D2ISJ5"/>
<sequence length="162" mass="17996">MWSAVGVGRDVMISVDRGPLPPGSDGAVVRPDRSWRRPSEANSLPVRPSAFGRLWTSLQYKRRQSFAAARHNPCTAADQSARTGRHRPVTGQVLSAKTYLSVRPRRPNTKTVDHDRSDRTDGRLRSDDRPIVPTDRPNVAVDPKPFLKPNSHNSSPKPAPTY</sequence>
<organism evidence="2 3">
    <name type="scientific">Microthlaspi erraticum</name>
    <dbReference type="NCBI Taxonomy" id="1685480"/>
    <lineage>
        <taxon>Eukaryota</taxon>
        <taxon>Viridiplantae</taxon>
        <taxon>Streptophyta</taxon>
        <taxon>Embryophyta</taxon>
        <taxon>Tracheophyta</taxon>
        <taxon>Spermatophyta</taxon>
        <taxon>Magnoliopsida</taxon>
        <taxon>eudicotyledons</taxon>
        <taxon>Gunneridae</taxon>
        <taxon>Pentapetalae</taxon>
        <taxon>rosids</taxon>
        <taxon>malvids</taxon>
        <taxon>Brassicales</taxon>
        <taxon>Brassicaceae</taxon>
        <taxon>Coluteocarpeae</taxon>
        <taxon>Microthlaspi</taxon>
    </lineage>
</organism>
<feature type="compositionally biased region" description="Basic and acidic residues" evidence="1">
    <location>
        <begin position="111"/>
        <end position="130"/>
    </location>
</feature>
<evidence type="ECO:0000256" key="1">
    <source>
        <dbReference type="SAM" id="MobiDB-lite"/>
    </source>
</evidence>
<feature type="region of interest" description="Disordered" evidence="1">
    <location>
        <begin position="16"/>
        <end position="47"/>
    </location>
</feature>
<name>A0A6D2ISJ5_9BRAS</name>
<dbReference type="EMBL" id="CACVBM020001070">
    <property type="protein sequence ID" value="CAA7028525.1"/>
    <property type="molecule type" value="Genomic_DNA"/>
</dbReference>
<proteinExistence type="predicted"/>
<comment type="caution">
    <text evidence="2">The sequence shown here is derived from an EMBL/GenBank/DDBJ whole genome shotgun (WGS) entry which is preliminary data.</text>
</comment>
<reference evidence="2" key="1">
    <citation type="submission" date="2020-01" db="EMBL/GenBank/DDBJ databases">
        <authorList>
            <person name="Mishra B."/>
        </authorList>
    </citation>
    <scope>NUCLEOTIDE SEQUENCE [LARGE SCALE GENOMIC DNA]</scope>
</reference>
<protein>
    <submittedName>
        <fullName evidence="2">Uncharacterized protein</fullName>
    </submittedName>
</protein>